<dbReference type="FunFam" id="3.40.50.12500:FF:000003">
    <property type="entry name" value="Hydantoin racemase (Dcg1), putative"/>
    <property type="match status" value="1"/>
</dbReference>
<reference evidence="2 3" key="1">
    <citation type="submission" date="2019-06" db="EMBL/GenBank/DDBJ databases">
        <title>Wine fermentation using esterase from Monascus purpureus.</title>
        <authorList>
            <person name="Geng C."/>
            <person name="Zhang Y."/>
        </authorList>
    </citation>
    <scope>NUCLEOTIDE SEQUENCE [LARGE SCALE GENOMIC DNA]</scope>
    <source>
        <strain evidence="2">HQ1</strain>
    </source>
</reference>
<dbReference type="Proteomes" id="UP000319663">
    <property type="component" value="Unassembled WGS sequence"/>
</dbReference>
<organism evidence="2 3">
    <name type="scientific">Monascus purpureus</name>
    <name type="common">Red mold</name>
    <name type="synonym">Monascus anka</name>
    <dbReference type="NCBI Taxonomy" id="5098"/>
    <lineage>
        <taxon>Eukaryota</taxon>
        <taxon>Fungi</taxon>
        <taxon>Dikarya</taxon>
        <taxon>Ascomycota</taxon>
        <taxon>Pezizomycotina</taxon>
        <taxon>Eurotiomycetes</taxon>
        <taxon>Eurotiomycetidae</taxon>
        <taxon>Eurotiales</taxon>
        <taxon>Aspergillaceae</taxon>
        <taxon>Monascus</taxon>
    </lineage>
</organism>
<keyword evidence="3" id="KW-1185">Reference proteome</keyword>
<dbReference type="OrthoDB" id="412018at2759"/>
<dbReference type="PANTHER" id="PTHR28047">
    <property type="entry name" value="PROTEIN DCG1"/>
    <property type="match status" value="1"/>
</dbReference>
<evidence type="ECO:0000313" key="3">
    <source>
        <dbReference type="Proteomes" id="UP000319663"/>
    </source>
</evidence>
<dbReference type="GO" id="GO:0047661">
    <property type="term" value="F:amino-acid racemase activity"/>
    <property type="evidence" value="ECO:0007669"/>
    <property type="project" value="InterPro"/>
</dbReference>
<dbReference type="InterPro" id="IPR052186">
    <property type="entry name" value="Hydantoin_racemase-like"/>
</dbReference>
<dbReference type="InterPro" id="IPR053714">
    <property type="entry name" value="Iso_Racemase_Enz_sf"/>
</dbReference>
<accession>A0A507R234</accession>
<evidence type="ECO:0008006" key="4">
    <source>
        <dbReference type="Google" id="ProtNLM"/>
    </source>
</evidence>
<name>A0A507R234_MONPU</name>
<comment type="caution">
    <text evidence="2">The sequence shown here is derived from an EMBL/GenBank/DDBJ whole genome shotgun (WGS) entry which is preliminary data.</text>
</comment>
<dbReference type="PANTHER" id="PTHR28047:SF5">
    <property type="entry name" value="PROTEIN DCG1"/>
    <property type="match status" value="1"/>
</dbReference>
<dbReference type="STRING" id="5098.A0A507R234"/>
<dbReference type="Gene3D" id="3.40.50.12500">
    <property type="match status" value="1"/>
</dbReference>
<gene>
    <name evidence="2" type="ORF">MPDQ_004334</name>
</gene>
<dbReference type="InterPro" id="IPR015942">
    <property type="entry name" value="Asp/Glu/hydantoin_racemase"/>
</dbReference>
<evidence type="ECO:0000256" key="1">
    <source>
        <dbReference type="ARBA" id="ARBA00038414"/>
    </source>
</evidence>
<dbReference type="AlphaFoldDB" id="A0A507R234"/>
<dbReference type="Pfam" id="PF01177">
    <property type="entry name" value="Asp_Glu_race"/>
    <property type="match status" value="1"/>
</dbReference>
<comment type="similarity">
    <text evidence="1">Belongs to the HyuE racemase family.</text>
</comment>
<proteinExistence type="inferred from homology"/>
<evidence type="ECO:0000313" key="2">
    <source>
        <dbReference type="EMBL" id="TQB74683.1"/>
    </source>
</evidence>
<sequence length="298" mass="31477">MAASSSSNRQFSILIINPNTSTHMTDALKPILDNLNYADVRFDYFTAPSTEPVTVSDGRVVHGLSSIDSAEDSARSALHCRPFLEPLISKYDGLLVACYSAHPLVGMLKREIEKLEGVAASGGSSAAARTRRRYVTGIFEASVTTSLSLISSFDLLDDSKLSKVQATDTFGIVSTGTVWKGELSTAVTKMLVGPGEQGGRIERFAGVETTGLTAIELHSTPPATVRRRIIEATERLIKGASHPVSAICMGCAGMVGMEEAVREGCIQAYGEQQGNSVRIVDGVVAGAGMLVAACKSGF</sequence>
<protein>
    <recommendedName>
        <fullName evidence="4">DCG1-like protein</fullName>
    </recommendedName>
</protein>
<dbReference type="EMBL" id="VIFY01000028">
    <property type="protein sequence ID" value="TQB74683.1"/>
    <property type="molecule type" value="Genomic_DNA"/>
</dbReference>